<comment type="caution">
    <text evidence="1">The sequence shown here is derived from an EMBL/GenBank/DDBJ whole genome shotgun (WGS) entry which is preliminary data.</text>
</comment>
<organism evidence="1 2">
    <name type="scientific">Botrytis deweyae</name>
    <dbReference type="NCBI Taxonomy" id="2478750"/>
    <lineage>
        <taxon>Eukaryota</taxon>
        <taxon>Fungi</taxon>
        <taxon>Dikarya</taxon>
        <taxon>Ascomycota</taxon>
        <taxon>Pezizomycotina</taxon>
        <taxon>Leotiomycetes</taxon>
        <taxon>Helotiales</taxon>
        <taxon>Sclerotiniaceae</taxon>
        <taxon>Botrytis</taxon>
    </lineage>
</organism>
<dbReference type="EMBL" id="RCSX01000003">
    <property type="protein sequence ID" value="KAF7937387.1"/>
    <property type="molecule type" value="Genomic_DNA"/>
</dbReference>
<proteinExistence type="predicted"/>
<evidence type="ECO:0000313" key="1">
    <source>
        <dbReference type="EMBL" id="KAF7937387.1"/>
    </source>
</evidence>
<name>A0ABQ7IYK8_9HELO</name>
<protein>
    <submittedName>
        <fullName evidence="1">Uncharacterized protein</fullName>
    </submittedName>
</protein>
<dbReference type="RefSeq" id="XP_038814305.1">
    <property type="nucleotide sequence ID" value="XM_038949320.1"/>
</dbReference>
<accession>A0ABQ7IYK8</accession>
<sequence length="67" mass="7426">MAIYGSHAQNNFALLNLSAASLNAQVVRGTNKVDASTLRPGYDVYDKELLLRYGAYIFFKMRSIVPA</sequence>
<dbReference type="Proteomes" id="UP000783213">
    <property type="component" value="Unassembled WGS sequence"/>
</dbReference>
<evidence type="ECO:0000313" key="2">
    <source>
        <dbReference type="Proteomes" id="UP000783213"/>
    </source>
</evidence>
<gene>
    <name evidence="1" type="ORF">EAE98_001701</name>
</gene>
<dbReference type="GeneID" id="62228475"/>
<reference evidence="1 2" key="1">
    <citation type="journal article" date="2020" name="Genome Biol. Evol.">
        <title>Comparative genomics of Sclerotiniaceae.</title>
        <authorList>
            <person name="Valero Jimenez C.A."/>
            <person name="Steentjes M."/>
            <person name="Scholten O.E."/>
            <person name="Van Kan J.A.L."/>
        </authorList>
    </citation>
    <scope>NUCLEOTIDE SEQUENCE [LARGE SCALE GENOMIC DNA]</scope>
    <source>
        <strain evidence="1 2">B1</strain>
    </source>
</reference>
<keyword evidence="2" id="KW-1185">Reference proteome</keyword>